<keyword evidence="1" id="KW-0805">Transcription regulation</keyword>
<dbReference type="PRINTS" id="PR00455">
    <property type="entry name" value="HTHTETR"/>
</dbReference>
<sequence>MKDTKSSIIECAFRLFLEHGYENTSLSNLVKASGLSKGAFYHHFKDKEALHDATIHYFFIRFFTSAEPEEVEPLKSEPGLEEIVGELYSGYSHLIAEIATITPDLSAYYRFLFSILPKIKPVIAQQIAAARLRIASSVRRDQDQGRFSLSLSPDVVADQCLALIEGAGLLCVLEGKESIDTVFRRTIPTYLKSLRAIAVN</sequence>
<keyword evidence="2 4" id="KW-0238">DNA-binding</keyword>
<proteinExistence type="predicted"/>
<evidence type="ECO:0000256" key="4">
    <source>
        <dbReference type="PROSITE-ProRule" id="PRU00335"/>
    </source>
</evidence>
<organism evidence="6 7">
    <name type="scientific">Pseudomonas batumici</name>
    <dbReference type="NCBI Taxonomy" id="226910"/>
    <lineage>
        <taxon>Bacteria</taxon>
        <taxon>Pseudomonadati</taxon>
        <taxon>Pseudomonadota</taxon>
        <taxon>Gammaproteobacteria</taxon>
        <taxon>Pseudomonadales</taxon>
        <taxon>Pseudomonadaceae</taxon>
        <taxon>Pseudomonas</taxon>
    </lineage>
</organism>
<protein>
    <submittedName>
        <fullName evidence="6">Transcriptional regulator, TetR family</fullName>
    </submittedName>
</protein>
<dbReference type="PANTHER" id="PTHR47506:SF1">
    <property type="entry name" value="HTH-TYPE TRANSCRIPTIONAL REGULATOR YJDC"/>
    <property type="match status" value="1"/>
</dbReference>
<dbReference type="Gene3D" id="1.10.357.10">
    <property type="entry name" value="Tetracycline Repressor, domain 2"/>
    <property type="match status" value="1"/>
</dbReference>
<dbReference type="GO" id="GO:0003677">
    <property type="term" value="F:DNA binding"/>
    <property type="evidence" value="ECO:0007669"/>
    <property type="project" value="UniProtKB-UniRule"/>
</dbReference>
<evidence type="ECO:0000313" key="7">
    <source>
        <dbReference type="Proteomes" id="UP000031535"/>
    </source>
</evidence>
<dbReference type="SUPFAM" id="SSF48498">
    <property type="entry name" value="Tetracyclin repressor-like, C-terminal domain"/>
    <property type="match status" value="1"/>
</dbReference>
<dbReference type="PROSITE" id="PS50977">
    <property type="entry name" value="HTH_TETR_2"/>
    <property type="match status" value="1"/>
</dbReference>
<keyword evidence="7" id="KW-1185">Reference proteome</keyword>
<feature type="DNA-binding region" description="H-T-H motif" evidence="4">
    <location>
        <begin position="25"/>
        <end position="44"/>
    </location>
</feature>
<dbReference type="InterPro" id="IPR001647">
    <property type="entry name" value="HTH_TetR"/>
</dbReference>
<dbReference type="PROSITE" id="PS01081">
    <property type="entry name" value="HTH_TETR_1"/>
    <property type="match status" value="1"/>
</dbReference>
<dbReference type="PANTHER" id="PTHR47506">
    <property type="entry name" value="TRANSCRIPTIONAL REGULATORY PROTEIN"/>
    <property type="match status" value="1"/>
</dbReference>
<feature type="domain" description="HTH tetR-type" evidence="5">
    <location>
        <begin position="2"/>
        <end position="62"/>
    </location>
</feature>
<dbReference type="Proteomes" id="UP000031535">
    <property type="component" value="Unassembled WGS sequence"/>
</dbReference>
<dbReference type="PATRIC" id="fig|226910.6.peg.2146"/>
<name>A0A0C2EE03_9PSED</name>
<evidence type="ECO:0000256" key="2">
    <source>
        <dbReference type="ARBA" id="ARBA00023125"/>
    </source>
</evidence>
<reference evidence="6 7" key="1">
    <citation type="submission" date="2015-01" db="EMBL/GenBank/DDBJ databases">
        <title>Complete genome of Pseudomonas batumici UCM B-321 producer of the batumin antibiotic with strong antistaphilococcal and potential anticancer activity.</title>
        <authorList>
            <person name="Klochko V.V."/>
            <person name="Zelena L.B."/>
            <person name="Elena K.A."/>
            <person name="Reva O.N."/>
        </authorList>
    </citation>
    <scope>NUCLEOTIDE SEQUENCE [LARGE SCALE GENOMIC DNA]</scope>
    <source>
        <strain evidence="6 7">UCM B-321</strain>
    </source>
</reference>
<evidence type="ECO:0000256" key="1">
    <source>
        <dbReference type="ARBA" id="ARBA00023015"/>
    </source>
</evidence>
<dbReference type="EMBL" id="JXDG01000022">
    <property type="protein sequence ID" value="KIH84159.1"/>
    <property type="molecule type" value="Genomic_DNA"/>
</dbReference>
<dbReference type="InterPro" id="IPR009057">
    <property type="entry name" value="Homeodomain-like_sf"/>
</dbReference>
<evidence type="ECO:0000313" key="6">
    <source>
        <dbReference type="EMBL" id="KIH84159.1"/>
    </source>
</evidence>
<keyword evidence="3" id="KW-0804">Transcription</keyword>
<comment type="caution">
    <text evidence="6">The sequence shown here is derived from an EMBL/GenBank/DDBJ whole genome shotgun (WGS) entry which is preliminary data.</text>
</comment>
<dbReference type="RefSeq" id="WP_052451137.1">
    <property type="nucleotide sequence ID" value="NZ_JXDG01000022.1"/>
</dbReference>
<dbReference type="InterPro" id="IPR023772">
    <property type="entry name" value="DNA-bd_HTH_TetR-type_CS"/>
</dbReference>
<evidence type="ECO:0000256" key="3">
    <source>
        <dbReference type="ARBA" id="ARBA00023163"/>
    </source>
</evidence>
<gene>
    <name evidence="6" type="ORF">UCMB321_2159</name>
</gene>
<dbReference type="SUPFAM" id="SSF46689">
    <property type="entry name" value="Homeodomain-like"/>
    <property type="match status" value="1"/>
</dbReference>
<dbReference type="AlphaFoldDB" id="A0A0C2EE03"/>
<evidence type="ECO:0000259" key="5">
    <source>
        <dbReference type="PROSITE" id="PS50977"/>
    </source>
</evidence>
<dbReference type="InterPro" id="IPR036271">
    <property type="entry name" value="Tet_transcr_reg_TetR-rel_C_sf"/>
</dbReference>
<dbReference type="STRING" id="226910.UCMB321_2159"/>
<accession>A0A0C2EE03</accession>
<dbReference type="Pfam" id="PF00440">
    <property type="entry name" value="TetR_N"/>
    <property type="match status" value="1"/>
</dbReference>